<evidence type="ECO:0000313" key="2">
    <source>
        <dbReference type="Proteomes" id="UP000319375"/>
    </source>
</evidence>
<gene>
    <name evidence="1" type="ORF">FK530_24235</name>
</gene>
<evidence type="ECO:0000313" key="1">
    <source>
        <dbReference type="EMBL" id="TWS23870.1"/>
    </source>
</evidence>
<dbReference type="EMBL" id="VIGX01000045">
    <property type="protein sequence ID" value="TWS23870.1"/>
    <property type="molecule type" value="Genomic_DNA"/>
</dbReference>
<name>A0A5C5RMB1_9ACTN</name>
<dbReference type="AlphaFoldDB" id="A0A5C5RMB1"/>
<proteinExistence type="predicted"/>
<accession>A0A5C5RMB1</accession>
<protein>
    <submittedName>
        <fullName evidence="1">Uncharacterized protein</fullName>
    </submittedName>
</protein>
<keyword evidence="2" id="KW-1185">Reference proteome</keyword>
<sequence length="61" mass="6570">MQAAFKQGAQWQADQRSVEPTAEEVEAALVAFWAADYGGIVGSPQRQMYAALVAAREVSGR</sequence>
<comment type="caution">
    <text evidence="1">The sequence shown here is derived from an EMBL/GenBank/DDBJ whole genome shotgun (WGS) entry which is preliminary data.</text>
</comment>
<dbReference type="Proteomes" id="UP000319375">
    <property type="component" value="Unassembled WGS sequence"/>
</dbReference>
<reference evidence="1 2" key="1">
    <citation type="submission" date="2019-06" db="EMBL/GenBank/DDBJ databases">
        <title>Tsukamurella conjunctivitidis sp. nov., Tsukamurella assacharolytica sp. nov. and Tsukamurella sputae sp. nov. isolated from patients with conjunctivitis, bacteraemia (lymphoma) and respiratory infection (sputum) in Hong Kong.</title>
        <authorList>
            <person name="Teng J.L.L."/>
            <person name="Lee H.H."/>
            <person name="Fong J.Y.H."/>
            <person name="Fok K.M.N."/>
            <person name="Lau S.K.P."/>
            <person name="Woo P.C.Y."/>
        </authorList>
    </citation>
    <scope>NUCLEOTIDE SEQUENCE [LARGE SCALE GENOMIC DNA]</scope>
    <source>
        <strain evidence="1 2">HKU72</strain>
    </source>
</reference>
<organism evidence="1 2">
    <name type="scientific">Tsukamurella conjunctivitidis</name>
    <dbReference type="NCBI Taxonomy" id="2592068"/>
    <lineage>
        <taxon>Bacteria</taxon>
        <taxon>Bacillati</taxon>
        <taxon>Actinomycetota</taxon>
        <taxon>Actinomycetes</taxon>
        <taxon>Mycobacteriales</taxon>
        <taxon>Tsukamurellaceae</taxon>
        <taxon>Tsukamurella</taxon>
    </lineage>
</organism>